<evidence type="ECO:0000256" key="1">
    <source>
        <dbReference type="SAM" id="MobiDB-lite"/>
    </source>
</evidence>
<dbReference type="RefSeq" id="XP_013326737.1">
    <property type="nucleotide sequence ID" value="XM_013471283.1"/>
</dbReference>
<dbReference type="GeneID" id="25318192"/>
<dbReference type="AlphaFoldDB" id="A0A0F4YPW5"/>
<feature type="compositionally biased region" description="Polar residues" evidence="1">
    <location>
        <begin position="81"/>
        <end position="106"/>
    </location>
</feature>
<accession>A0A0F4YPW5</accession>
<dbReference type="Proteomes" id="UP000053958">
    <property type="component" value="Unassembled WGS sequence"/>
</dbReference>
<reference evidence="2 3" key="1">
    <citation type="submission" date="2015-04" db="EMBL/GenBank/DDBJ databases">
        <authorList>
            <person name="Heijne W.H."/>
            <person name="Fedorova N.D."/>
            <person name="Nierman W.C."/>
            <person name="Vollebregt A.W."/>
            <person name="Zhao Z."/>
            <person name="Wu L."/>
            <person name="Kumar M."/>
            <person name="Stam H."/>
            <person name="van den Berg M.A."/>
            <person name="Pel H.J."/>
        </authorList>
    </citation>
    <scope>NUCLEOTIDE SEQUENCE [LARGE SCALE GENOMIC DNA]</scope>
    <source>
        <strain evidence="2 3">CBS 393.64</strain>
    </source>
</reference>
<gene>
    <name evidence="2" type="ORF">T310_5856</name>
</gene>
<dbReference type="EMBL" id="LASV01000286">
    <property type="protein sequence ID" value="KKA20125.1"/>
    <property type="molecule type" value="Genomic_DNA"/>
</dbReference>
<feature type="non-terminal residue" evidence="2">
    <location>
        <position position="1"/>
    </location>
</feature>
<evidence type="ECO:0000313" key="2">
    <source>
        <dbReference type="EMBL" id="KKA20125.1"/>
    </source>
</evidence>
<sequence length="115" mass="12962">FWVICKADILKVGDIRKVDVGAVGVRGGMEGRRFGGLGAGQFWRRVWSGVSGHRHGYLAGQRWMLFFSVYYKPDEADQRRSFTSGDRSTSTTSPRPGEESSTNCPSSMDYLFNEW</sequence>
<evidence type="ECO:0000313" key="3">
    <source>
        <dbReference type="Proteomes" id="UP000053958"/>
    </source>
</evidence>
<comment type="caution">
    <text evidence="2">The sequence shown here is derived from an EMBL/GenBank/DDBJ whole genome shotgun (WGS) entry which is preliminary data.</text>
</comment>
<organism evidence="2 3">
    <name type="scientific">Rasamsonia emersonii (strain ATCC 16479 / CBS 393.64 / IMI 116815)</name>
    <dbReference type="NCBI Taxonomy" id="1408163"/>
    <lineage>
        <taxon>Eukaryota</taxon>
        <taxon>Fungi</taxon>
        <taxon>Dikarya</taxon>
        <taxon>Ascomycota</taxon>
        <taxon>Pezizomycotina</taxon>
        <taxon>Eurotiomycetes</taxon>
        <taxon>Eurotiomycetidae</taxon>
        <taxon>Eurotiales</taxon>
        <taxon>Trichocomaceae</taxon>
        <taxon>Rasamsonia</taxon>
    </lineage>
</organism>
<keyword evidence="3" id="KW-1185">Reference proteome</keyword>
<name>A0A0F4YPW5_RASE3</name>
<feature type="region of interest" description="Disordered" evidence="1">
    <location>
        <begin position="77"/>
        <end position="108"/>
    </location>
</feature>
<protein>
    <submittedName>
        <fullName evidence="2">Uncharacterized protein</fullName>
    </submittedName>
</protein>
<proteinExistence type="predicted"/>